<name>A0A6S6XQ43_9PROT</name>
<dbReference type="GO" id="GO:0042128">
    <property type="term" value="P:nitrate assimilation"/>
    <property type="evidence" value="ECO:0007669"/>
    <property type="project" value="UniProtKB-KW"/>
</dbReference>
<dbReference type="NCBIfam" id="TIGR02378">
    <property type="entry name" value="nirD_assim_sml"/>
    <property type="match status" value="1"/>
</dbReference>
<dbReference type="PANTHER" id="PTHR21496:SF23">
    <property type="entry name" value="3-PHENYLPROPIONATE_CINNAMIC ACID DIOXYGENASE FERREDOXIN SUBUNIT"/>
    <property type="match status" value="1"/>
</dbReference>
<keyword evidence="3 7" id="KW-0560">Oxidoreductase</keyword>
<dbReference type="SUPFAM" id="SSF50022">
    <property type="entry name" value="ISP domain"/>
    <property type="match status" value="1"/>
</dbReference>
<dbReference type="KEGG" id="doe:DENOEST_0866"/>
<accession>A0A6S6XQ43</accession>
<evidence type="ECO:0000256" key="1">
    <source>
        <dbReference type="ARBA" id="ARBA00022714"/>
    </source>
</evidence>
<dbReference type="RefSeq" id="WP_145771602.1">
    <property type="nucleotide sequence ID" value="NZ_LR778301.1"/>
</dbReference>
<dbReference type="Proteomes" id="UP000515733">
    <property type="component" value="Chromosome"/>
</dbReference>
<keyword evidence="4" id="KW-0408">Iron</keyword>
<dbReference type="Gene3D" id="2.102.10.10">
    <property type="entry name" value="Rieske [2Fe-2S] iron-sulphur domain"/>
    <property type="match status" value="1"/>
</dbReference>
<proteinExistence type="predicted"/>
<protein>
    <submittedName>
        <fullName evidence="7">Assimilatory nitrite reductase [NAD(P)H] small subunit</fullName>
        <ecNumber evidence="7">1.7.1.4</ecNumber>
    </submittedName>
</protein>
<keyword evidence="1" id="KW-0001">2Fe-2S</keyword>
<dbReference type="PANTHER" id="PTHR21496">
    <property type="entry name" value="FERREDOXIN-RELATED"/>
    <property type="match status" value="1"/>
</dbReference>
<dbReference type="InterPro" id="IPR017941">
    <property type="entry name" value="Rieske_2Fe-2S"/>
</dbReference>
<dbReference type="GO" id="GO:0051537">
    <property type="term" value="F:2 iron, 2 sulfur cluster binding"/>
    <property type="evidence" value="ECO:0007669"/>
    <property type="project" value="UniProtKB-KW"/>
</dbReference>
<sequence>MEALENAVSDLNVTPVWKRLCLMEEIPRLGSRVVKSSAGDLAVFRTADDEVFAVHDKCPHKGGPLSQGIVHGRSVTCPLHSWKIDLTTGQAQAPDVGCTKPFRVKVEDGLVWLALG</sequence>
<keyword evidence="8" id="KW-1185">Reference proteome</keyword>
<dbReference type="PROSITE" id="PS51296">
    <property type="entry name" value="RIESKE"/>
    <property type="match status" value="1"/>
</dbReference>
<dbReference type="EMBL" id="LR778301">
    <property type="protein sequence ID" value="CAB1368031.1"/>
    <property type="molecule type" value="Genomic_DNA"/>
</dbReference>
<dbReference type="EC" id="1.7.1.4" evidence="7"/>
<gene>
    <name evidence="7" type="primary">nasE</name>
    <name evidence="7" type="ORF">DENOEST_0866</name>
</gene>
<dbReference type="SMR" id="A0A6S6XQ43"/>
<dbReference type="Pfam" id="PF00355">
    <property type="entry name" value="Rieske"/>
    <property type="match status" value="1"/>
</dbReference>
<dbReference type="OrthoDB" id="9769355at2"/>
<evidence type="ECO:0000313" key="7">
    <source>
        <dbReference type="EMBL" id="CAB1368031.1"/>
    </source>
</evidence>
<keyword evidence="6" id="KW-0534">Nitrate assimilation</keyword>
<organism evidence="7 8">
    <name type="scientific">Denitratisoma oestradiolicum</name>
    <dbReference type="NCBI Taxonomy" id="311182"/>
    <lineage>
        <taxon>Bacteria</taxon>
        <taxon>Pseudomonadati</taxon>
        <taxon>Pseudomonadota</taxon>
        <taxon>Betaproteobacteria</taxon>
        <taxon>Nitrosomonadales</taxon>
        <taxon>Sterolibacteriaceae</taxon>
        <taxon>Denitratisoma</taxon>
    </lineage>
</organism>
<dbReference type="InterPro" id="IPR036922">
    <property type="entry name" value="Rieske_2Fe-2S_sf"/>
</dbReference>
<evidence type="ECO:0000313" key="8">
    <source>
        <dbReference type="Proteomes" id="UP000515733"/>
    </source>
</evidence>
<reference evidence="7 8" key="1">
    <citation type="submission" date="2020-03" db="EMBL/GenBank/DDBJ databases">
        <authorList>
            <consortium name="Genoscope - CEA"/>
            <person name="William W."/>
        </authorList>
    </citation>
    <scope>NUCLEOTIDE SEQUENCE [LARGE SCALE GENOMIC DNA]</scope>
    <source>
        <strain evidence="8">DSM 16959</strain>
    </source>
</reference>
<evidence type="ECO:0000256" key="4">
    <source>
        <dbReference type="ARBA" id="ARBA00023004"/>
    </source>
</evidence>
<evidence type="ECO:0000256" key="5">
    <source>
        <dbReference type="ARBA" id="ARBA00023014"/>
    </source>
</evidence>
<keyword evidence="5" id="KW-0411">Iron-sulfur</keyword>
<dbReference type="CDD" id="cd03530">
    <property type="entry name" value="Rieske_NirD_small_Bacillus"/>
    <property type="match status" value="1"/>
</dbReference>
<dbReference type="GO" id="GO:0008942">
    <property type="term" value="F:nitrite reductase [NAD(P)H] activity"/>
    <property type="evidence" value="ECO:0007669"/>
    <property type="project" value="UniProtKB-EC"/>
</dbReference>
<keyword evidence="2" id="KW-0479">Metal-binding</keyword>
<dbReference type="GO" id="GO:0046872">
    <property type="term" value="F:metal ion binding"/>
    <property type="evidence" value="ECO:0007669"/>
    <property type="project" value="UniProtKB-KW"/>
</dbReference>
<dbReference type="AlphaFoldDB" id="A0A6S6XQ43"/>
<dbReference type="InterPro" id="IPR012748">
    <property type="entry name" value="Rieske-like_NirD"/>
</dbReference>
<evidence type="ECO:0000256" key="3">
    <source>
        <dbReference type="ARBA" id="ARBA00023002"/>
    </source>
</evidence>
<evidence type="ECO:0000256" key="6">
    <source>
        <dbReference type="ARBA" id="ARBA00023063"/>
    </source>
</evidence>
<evidence type="ECO:0000256" key="2">
    <source>
        <dbReference type="ARBA" id="ARBA00022723"/>
    </source>
</evidence>